<keyword evidence="3" id="KW-0812">Transmembrane</keyword>
<dbReference type="InterPro" id="IPR002541">
    <property type="entry name" value="Cyt_c_assembly"/>
</dbReference>
<feature type="transmembrane region" description="Helical" evidence="3">
    <location>
        <begin position="451"/>
        <end position="471"/>
    </location>
</feature>
<dbReference type="STRING" id="1104324.P186_1682"/>
<evidence type="ECO:0000313" key="5">
    <source>
        <dbReference type="EMBL" id="AET33096.1"/>
    </source>
</evidence>
<sequence length="886" mass="95303">MYLQYMHFTGAVFITSLLMYLAYLTSLIKAPRWSRWLLIAATAALTASWALYTYSFLAQDFSLAEVARNTNLGMPWWLRLAASWASTGSSLLLFTFFIGLYILAAHLASAPRVGLSAATAVLLVVGASVFLYGTFDTLSEATIGGGLNPLLKSFWVAVHPPLVFLGYAGVLVTSLSLAAAESQKLKRLMYVALASLFAGLVVGGYWSYVTFGWGGYWAWDPVETAQLMVFVAATASLHVPSSLGQLRRASYLLAASGVFLALFVTRTGMSPLHGFASPGAGGYLLLAAALLFLFAFIRDVLTAKFTHWASWGRTVTFLVIFAAGLLLYGSLLVPAIGVAAGVNTSPPQMDDGMWFYNPALYVLVFTTLVLAPLIYLERGGRLLVIYLAAGLAASGLAVALVLAGVLVISLKSHVLTNVAVAAALAWSVPAGVVIAYSAFKAGGRSAALTRVLHLALLIFFVAVVYSLPFAYNRAYFLDVYITPEATAKVAGFEVSVVNYSLGLMEERLDIYTVYRGNAVYSYAQAGLASVTGLLSQIKPMIDEAARRVERSPVLGFLFRGVETPLSIGDVVITLVNSTKVVLRNASLAPYVAHTGGGFALMLSIHGESNISIVNQTVLEVEPTLLRVENVEINISGVVVAQGGGGYVVLIPMSAQISAPGAAAKLPMLLDMNLTLYYMAFRPGTPIYGLLYLPFYNLLSDARFGRVFSQDFPKAVSSGAYSKATLSIDGRRVDAVVRYEVSGEVSGVHGLVSTVVTIPRGLGDVYIVVFTPYVKGSLSYYPEPMIYYIHNILRSMPPVDALRVAAVLITGFFLDQLGRASPETFPTLYTNAYLEVLTLAYKYDPRQSPIYTEGLHITVKEVPAVNLLWASSIAAAALLIILAFVRR</sequence>
<evidence type="ECO:0000256" key="1">
    <source>
        <dbReference type="ARBA" id="ARBA00009186"/>
    </source>
</evidence>
<dbReference type="GO" id="GO:0015232">
    <property type="term" value="F:heme transmembrane transporter activity"/>
    <property type="evidence" value="ECO:0007669"/>
    <property type="project" value="InterPro"/>
</dbReference>
<keyword evidence="3" id="KW-0472">Membrane</keyword>
<reference evidence="5 6" key="1">
    <citation type="journal article" date="2012" name="J. Bacteriol.">
        <title>Complete genome sequence of strain 1860, a crenarchaeon of the genus pyrobaculum able to grow with various electron acceptors.</title>
        <authorList>
            <person name="Mardanov A.V."/>
            <person name="Gumerov V.M."/>
            <person name="Slobodkina G.B."/>
            <person name="Beletsky A.V."/>
            <person name="Bonch-Osmolovskaya E.A."/>
            <person name="Ravin N.V."/>
            <person name="Skryabin K.G."/>
        </authorList>
    </citation>
    <scope>NUCLEOTIDE SEQUENCE [LARGE SCALE GENOMIC DNA]</scope>
    <source>
        <strain evidence="5 6">1860</strain>
    </source>
</reference>
<dbReference type="eggNOG" id="arCOG00268">
    <property type="taxonomic scope" value="Archaea"/>
</dbReference>
<feature type="transmembrane region" description="Helical" evidence="3">
    <location>
        <begin position="155"/>
        <end position="178"/>
    </location>
</feature>
<dbReference type="PANTHER" id="PTHR43653:SF4">
    <property type="entry name" value="CYTOCHROME C BIOGENESIS CCMF N-TERMINAL-LIKE MITOCHONDRIAL PROTEIN 1-RELATED"/>
    <property type="match status" value="1"/>
</dbReference>
<feature type="transmembrane region" description="Helical" evidence="3">
    <location>
        <begin position="36"/>
        <end position="57"/>
    </location>
</feature>
<dbReference type="HOGENOM" id="CLU_332795_0_0_2"/>
<accession>G7VGJ6</accession>
<evidence type="ECO:0000256" key="2">
    <source>
        <dbReference type="ARBA" id="ARBA00022748"/>
    </source>
</evidence>
<feature type="transmembrane region" description="Helical" evidence="3">
    <location>
        <begin position="383"/>
        <end position="408"/>
    </location>
</feature>
<dbReference type="InterPro" id="IPR003567">
    <property type="entry name" value="Cyt_c_biogenesis"/>
</dbReference>
<dbReference type="KEGG" id="pyr:P186_1682"/>
<feature type="transmembrane region" description="Helical" evidence="3">
    <location>
        <begin position="317"/>
        <end position="342"/>
    </location>
</feature>
<feature type="transmembrane region" description="Helical" evidence="3">
    <location>
        <begin position="115"/>
        <end position="135"/>
    </location>
</feature>
<dbReference type="Proteomes" id="UP000005867">
    <property type="component" value="Chromosome"/>
</dbReference>
<organism evidence="5 6">
    <name type="scientific">Pyrobaculum ferrireducens</name>
    <dbReference type="NCBI Taxonomy" id="1104324"/>
    <lineage>
        <taxon>Archaea</taxon>
        <taxon>Thermoproteota</taxon>
        <taxon>Thermoprotei</taxon>
        <taxon>Thermoproteales</taxon>
        <taxon>Thermoproteaceae</taxon>
        <taxon>Pyrobaculum</taxon>
    </lineage>
</organism>
<feature type="transmembrane region" description="Helical" evidence="3">
    <location>
        <begin position="275"/>
        <end position="297"/>
    </location>
</feature>
<evidence type="ECO:0000256" key="3">
    <source>
        <dbReference type="SAM" id="Phobius"/>
    </source>
</evidence>
<keyword evidence="6" id="KW-1185">Reference proteome</keyword>
<dbReference type="PANTHER" id="PTHR43653">
    <property type="entry name" value="CYTOCHROME C ASSEMBLY PROTEIN-RELATED"/>
    <property type="match status" value="1"/>
</dbReference>
<dbReference type="PRINTS" id="PR01410">
    <property type="entry name" value="CCBIOGENESIS"/>
</dbReference>
<feature type="domain" description="Cytochrome c assembly protein" evidence="4">
    <location>
        <begin position="87"/>
        <end position="264"/>
    </location>
</feature>
<dbReference type="AlphaFoldDB" id="G7VGJ6"/>
<name>G7VGJ6_9CREN</name>
<feature type="transmembrane region" description="Helical" evidence="3">
    <location>
        <begin position="354"/>
        <end position="376"/>
    </location>
</feature>
<gene>
    <name evidence="5" type="ORF">P186_1682</name>
</gene>
<evidence type="ECO:0000313" key="6">
    <source>
        <dbReference type="Proteomes" id="UP000005867"/>
    </source>
</evidence>
<feature type="transmembrane region" description="Helical" evidence="3">
    <location>
        <begin position="77"/>
        <end position="103"/>
    </location>
</feature>
<keyword evidence="2" id="KW-0201">Cytochrome c-type biogenesis</keyword>
<evidence type="ECO:0000259" key="4">
    <source>
        <dbReference type="Pfam" id="PF01578"/>
    </source>
</evidence>
<proteinExistence type="inferred from homology"/>
<dbReference type="Pfam" id="PF01578">
    <property type="entry name" value="Cytochrom_C_asm"/>
    <property type="match status" value="1"/>
</dbReference>
<feature type="transmembrane region" description="Helical" evidence="3">
    <location>
        <begin position="414"/>
        <end position="439"/>
    </location>
</feature>
<dbReference type="EMBL" id="CP003098">
    <property type="protein sequence ID" value="AET33096.1"/>
    <property type="molecule type" value="Genomic_DNA"/>
</dbReference>
<feature type="transmembrane region" description="Helical" evidence="3">
    <location>
        <begin position="251"/>
        <end position="269"/>
    </location>
</feature>
<comment type="similarity">
    <text evidence="1">Belongs to the CcmF/CycK/Ccl1/NrfE/CcsA family.</text>
</comment>
<dbReference type="BioCyc" id="PSP1104324:GJSN-1651-MONOMER"/>
<feature type="transmembrane region" description="Helical" evidence="3">
    <location>
        <begin position="866"/>
        <end position="884"/>
    </location>
</feature>
<protein>
    <submittedName>
        <fullName evidence="5">Cytochrome c assembly protein</fullName>
    </submittedName>
</protein>
<feature type="transmembrane region" description="Helical" evidence="3">
    <location>
        <begin position="6"/>
        <end position="24"/>
    </location>
</feature>
<keyword evidence="3" id="KW-1133">Transmembrane helix</keyword>
<dbReference type="GO" id="GO:0020037">
    <property type="term" value="F:heme binding"/>
    <property type="evidence" value="ECO:0007669"/>
    <property type="project" value="InterPro"/>
</dbReference>
<dbReference type="GO" id="GO:0017004">
    <property type="term" value="P:cytochrome complex assembly"/>
    <property type="evidence" value="ECO:0007669"/>
    <property type="project" value="UniProtKB-KW"/>
</dbReference>
<dbReference type="GO" id="GO:0016020">
    <property type="term" value="C:membrane"/>
    <property type="evidence" value="ECO:0007669"/>
    <property type="project" value="InterPro"/>
</dbReference>
<feature type="transmembrane region" description="Helical" evidence="3">
    <location>
        <begin position="221"/>
        <end position="239"/>
    </location>
</feature>
<feature type="transmembrane region" description="Helical" evidence="3">
    <location>
        <begin position="190"/>
        <end position="209"/>
    </location>
</feature>